<reference evidence="1 2" key="1">
    <citation type="journal article" date="2024" name="BMC Genomics">
        <title>De novo assembly and annotation of Popillia japonica's genome with initial clues to its potential as an invasive pest.</title>
        <authorList>
            <person name="Cucini C."/>
            <person name="Boschi S."/>
            <person name="Funari R."/>
            <person name="Cardaioli E."/>
            <person name="Iannotti N."/>
            <person name="Marturano G."/>
            <person name="Paoli F."/>
            <person name="Bruttini M."/>
            <person name="Carapelli A."/>
            <person name="Frati F."/>
            <person name="Nardi F."/>
        </authorList>
    </citation>
    <scope>NUCLEOTIDE SEQUENCE [LARGE SCALE GENOMIC DNA]</scope>
    <source>
        <strain evidence="1">DMR45628</strain>
    </source>
</reference>
<sequence length="88" mass="10104">MIHSMLVNTTRKIYDDAIISGSSNKTKTTWDIISHLTNKTKVPTDISIVDKLVRYSPVCYHPENILIDPILKLIRSNFSVSYSLFPFF</sequence>
<dbReference type="Proteomes" id="UP001458880">
    <property type="component" value="Unassembled WGS sequence"/>
</dbReference>
<organism evidence="1 2">
    <name type="scientific">Popillia japonica</name>
    <name type="common">Japanese beetle</name>
    <dbReference type="NCBI Taxonomy" id="7064"/>
    <lineage>
        <taxon>Eukaryota</taxon>
        <taxon>Metazoa</taxon>
        <taxon>Ecdysozoa</taxon>
        <taxon>Arthropoda</taxon>
        <taxon>Hexapoda</taxon>
        <taxon>Insecta</taxon>
        <taxon>Pterygota</taxon>
        <taxon>Neoptera</taxon>
        <taxon>Endopterygota</taxon>
        <taxon>Coleoptera</taxon>
        <taxon>Polyphaga</taxon>
        <taxon>Scarabaeiformia</taxon>
        <taxon>Scarabaeidae</taxon>
        <taxon>Rutelinae</taxon>
        <taxon>Popillia</taxon>
    </lineage>
</organism>
<proteinExistence type="predicted"/>
<accession>A0AAW1JE39</accession>
<name>A0AAW1JE39_POPJA</name>
<protein>
    <submittedName>
        <fullName evidence="1">Uncharacterized protein</fullName>
    </submittedName>
</protein>
<dbReference type="EMBL" id="JASPKY010000415">
    <property type="protein sequence ID" value="KAK9701372.1"/>
    <property type="molecule type" value="Genomic_DNA"/>
</dbReference>
<dbReference type="AlphaFoldDB" id="A0AAW1JE39"/>
<keyword evidence="2" id="KW-1185">Reference proteome</keyword>
<evidence type="ECO:0000313" key="1">
    <source>
        <dbReference type="EMBL" id="KAK9701372.1"/>
    </source>
</evidence>
<comment type="caution">
    <text evidence="1">The sequence shown here is derived from an EMBL/GenBank/DDBJ whole genome shotgun (WGS) entry which is preliminary data.</text>
</comment>
<evidence type="ECO:0000313" key="2">
    <source>
        <dbReference type="Proteomes" id="UP001458880"/>
    </source>
</evidence>
<gene>
    <name evidence="1" type="ORF">QE152_g30649</name>
</gene>